<proteinExistence type="predicted"/>
<organism evidence="2">
    <name type="scientific">freshwater metagenome</name>
    <dbReference type="NCBI Taxonomy" id="449393"/>
    <lineage>
        <taxon>unclassified sequences</taxon>
        <taxon>metagenomes</taxon>
        <taxon>ecological metagenomes</taxon>
    </lineage>
</organism>
<evidence type="ECO:0000256" key="1">
    <source>
        <dbReference type="SAM" id="Phobius"/>
    </source>
</evidence>
<protein>
    <submittedName>
        <fullName evidence="2">Unannotated protein</fullName>
    </submittedName>
</protein>
<keyword evidence="1" id="KW-1133">Transmembrane helix</keyword>
<keyword evidence="1" id="KW-0812">Transmembrane</keyword>
<accession>A0A6J7G609</accession>
<dbReference type="AlphaFoldDB" id="A0A6J7G609"/>
<keyword evidence="1" id="KW-0472">Membrane</keyword>
<gene>
    <name evidence="2" type="ORF">UFOPK3472_02538</name>
</gene>
<dbReference type="EMBL" id="CAFBLX010000193">
    <property type="protein sequence ID" value="CAB4902586.1"/>
    <property type="molecule type" value="Genomic_DNA"/>
</dbReference>
<evidence type="ECO:0000313" key="2">
    <source>
        <dbReference type="EMBL" id="CAB4902586.1"/>
    </source>
</evidence>
<sequence length="63" mass="6841">MVWGAGMALNLAWPREAVYGTPWYNTFGAFVYIGGILGVGLLWYALKGRKHIGTLKSHASTGN</sequence>
<feature type="transmembrane region" description="Helical" evidence="1">
    <location>
        <begin position="23"/>
        <end position="46"/>
    </location>
</feature>
<reference evidence="2" key="1">
    <citation type="submission" date="2020-05" db="EMBL/GenBank/DDBJ databases">
        <authorList>
            <person name="Chiriac C."/>
            <person name="Salcher M."/>
            <person name="Ghai R."/>
            <person name="Kavagutti S V."/>
        </authorList>
    </citation>
    <scope>NUCLEOTIDE SEQUENCE</scope>
</reference>
<name>A0A6J7G609_9ZZZZ</name>